<keyword evidence="2" id="KW-1185">Reference proteome</keyword>
<evidence type="ECO:0000313" key="2">
    <source>
        <dbReference type="Proteomes" id="UP000601041"/>
    </source>
</evidence>
<sequence>MPYSRMTESYSLLGGANLSEPIICQIDHSWHYGIVKKGLVPP</sequence>
<reference evidence="1 2" key="1">
    <citation type="submission" date="2020-11" db="EMBL/GenBank/DDBJ databases">
        <authorList>
            <person name="Lassalle F."/>
        </authorList>
    </citation>
    <scope>NUCLEOTIDE SEQUENCE [LARGE SCALE GENOMIC DNA]</scope>
    <source>
        <strain evidence="1 2">AB21</strain>
    </source>
</reference>
<protein>
    <submittedName>
        <fullName evidence="1">Uncharacterized protein</fullName>
    </submittedName>
</protein>
<comment type="caution">
    <text evidence="1">The sequence shown here is derived from an EMBL/GenBank/DDBJ whole genome shotgun (WGS) entry which is preliminary data.</text>
</comment>
<dbReference type="Proteomes" id="UP000601041">
    <property type="component" value="Unassembled WGS sequence"/>
</dbReference>
<name>A0ABN7JUJ7_9HYPH</name>
<proteinExistence type="predicted"/>
<organism evidence="1 2">
    <name type="scientific">Pseudorhizobium halotolerans</name>
    <dbReference type="NCBI Taxonomy" id="1233081"/>
    <lineage>
        <taxon>Bacteria</taxon>
        <taxon>Pseudomonadati</taxon>
        <taxon>Pseudomonadota</taxon>
        <taxon>Alphaproteobacteria</taxon>
        <taxon>Hyphomicrobiales</taxon>
        <taxon>Rhizobiaceae</taxon>
        <taxon>Rhizobium/Agrobacterium group</taxon>
        <taxon>Pseudorhizobium</taxon>
    </lineage>
</organism>
<dbReference type="EMBL" id="CABFWE030000007">
    <property type="protein sequence ID" value="CAD7044397.1"/>
    <property type="molecule type" value="Genomic_DNA"/>
</dbReference>
<gene>
    <name evidence="1" type="ORF">RHAB21_03438</name>
</gene>
<evidence type="ECO:0000313" key="1">
    <source>
        <dbReference type="EMBL" id="CAD7044397.1"/>
    </source>
</evidence>
<accession>A0ABN7JUJ7</accession>